<organism evidence="9 10">
    <name type="scientific">Candidatus Corynebacterium avicola</name>
    <dbReference type="NCBI Taxonomy" id="2838527"/>
    <lineage>
        <taxon>Bacteria</taxon>
        <taxon>Bacillati</taxon>
        <taxon>Actinomycetota</taxon>
        <taxon>Actinomycetes</taxon>
        <taxon>Mycobacteriales</taxon>
        <taxon>Corynebacteriaceae</taxon>
        <taxon>Corynebacterium</taxon>
    </lineage>
</organism>
<evidence type="ECO:0000256" key="6">
    <source>
        <dbReference type="SAM" id="MobiDB-lite"/>
    </source>
</evidence>
<keyword evidence="5 7" id="KW-0472">Membrane</keyword>
<reference evidence="9" key="1">
    <citation type="journal article" date="2021" name="PeerJ">
        <title>Extensive microbial diversity within the chicken gut microbiome revealed by metagenomics and culture.</title>
        <authorList>
            <person name="Gilroy R."/>
            <person name="Ravi A."/>
            <person name="Getino M."/>
            <person name="Pursley I."/>
            <person name="Horton D.L."/>
            <person name="Alikhan N.F."/>
            <person name="Baker D."/>
            <person name="Gharbi K."/>
            <person name="Hall N."/>
            <person name="Watson M."/>
            <person name="Adriaenssens E.M."/>
            <person name="Foster-Nyarko E."/>
            <person name="Jarju S."/>
            <person name="Secka A."/>
            <person name="Antonio M."/>
            <person name="Oren A."/>
            <person name="Chaudhuri R.R."/>
            <person name="La Ragione R."/>
            <person name="Hildebrand F."/>
            <person name="Pallen M.J."/>
        </authorList>
    </citation>
    <scope>NUCLEOTIDE SEQUENCE</scope>
    <source>
        <strain evidence="9">CHK32-1732</strain>
    </source>
</reference>
<feature type="transmembrane region" description="Helical" evidence="7">
    <location>
        <begin position="695"/>
        <end position="713"/>
    </location>
</feature>
<evidence type="ECO:0000256" key="1">
    <source>
        <dbReference type="ARBA" id="ARBA00004651"/>
    </source>
</evidence>
<evidence type="ECO:0000256" key="4">
    <source>
        <dbReference type="ARBA" id="ARBA00022989"/>
    </source>
</evidence>
<dbReference type="EMBL" id="DXGC01000018">
    <property type="protein sequence ID" value="HIW90469.1"/>
    <property type="molecule type" value="Genomic_DNA"/>
</dbReference>
<keyword evidence="2" id="KW-1003">Cell membrane</keyword>
<dbReference type="InterPro" id="IPR004869">
    <property type="entry name" value="MMPL_dom"/>
</dbReference>
<feature type="transmembrane region" description="Helical" evidence="7">
    <location>
        <begin position="772"/>
        <end position="791"/>
    </location>
</feature>
<gene>
    <name evidence="9" type="ORF">H9870_02220</name>
</gene>
<dbReference type="GO" id="GO:0022857">
    <property type="term" value="F:transmembrane transporter activity"/>
    <property type="evidence" value="ECO:0007669"/>
    <property type="project" value="InterPro"/>
</dbReference>
<dbReference type="PANTHER" id="PTHR33406:SF13">
    <property type="entry name" value="MEMBRANE PROTEIN YDFJ"/>
    <property type="match status" value="1"/>
</dbReference>
<evidence type="ECO:0000256" key="7">
    <source>
        <dbReference type="SAM" id="Phobius"/>
    </source>
</evidence>
<evidence type="ECO:0000256" key="3">
    <source>
        <dbReference type="ARBA" id="ARBA00022692"/>
    </source>
</evidence>
<evidence type="ECO:0000313" key="10">
    <source>
        <dbReference type="Proteomes" id="UP000824190"/>
    </source>
</evidence>
<dbReference type="SUPFAM" id="SSF82866">
    <property type="entry name" value="Multidrug efflux transporter AcrB transmembrane domain"/>
    <property type="match status" value="2"/>
</dbReference>
<feature type="region of interest" description="Disordered" evidence="6">
    <location>
        <begin position="839"/>
        <end position="861"/>
    </location>
</feature>
<comment type="caution">
    <text evidence="9">The sequence shown here is derived from an EMBL/GenBank/DDBJ whole genome shotgun (WGS) entry which is preliminary data.</text>
</comment>
<evidence type="ECO:0000256" key="2">
    <source>
        <dbReference type="ARBA" id="ARBA00022475"/>
    </source>
</evidence>
<feature type="transmembrane region" description="Helical" evidence="7">
    <location>
        <begin position="240"/>
        <end position="260"/>
    </location>
</feature>
<evidence type="ECO:0000256" key="5">
    <source>
        <dbReference type="ARBA" id="ARBA00023136"/>
    </source>
</evidence>
<proteinExistence type="predicted"/>
<feature type="compositionally biased region" description="Basic residues" evidence="6">
    <location>
        <begin position="847"/>
        <end position="861"/>
    </location>
</feature>
<dbReference type="PROSITE" id="PS50156">
    <property type="entry name" value="SSD"/>
    <property type="match status" value="1"/>
</dbReference>
<accession>A0A9D1RM60</accession>
<sequence>MAKLLFRLGRWSYMRRWIVIGIWFVLVAAVGGASLTIQKGYNDLFAIEGVPSQDATEMLMEEFPGTANPAEAADVTLAFKAPEGEALTDQDNLEAIDQSLAEIRENVVDIADPDALLNPVETNEQQSDLIISTSTDLGLPREVAEADAANVATLSPDGRIGTSSFSFDVDLPADVDDADKEAVNEALDIARDAGLEAEAGGAGFGDPIAVEPISEVVGLFAAFIILLIAFGSIVAAGMPLISAVVGVGIGALGITGATAFVPLNNITPVLGIMLGLAVAIDYALFIMSRFKDELRHGRSRPDAAGLAVGTAGSAVVFAGLTVIIALVGLRVADIEFLSYMGYAAAATVLVSVFVALTLLPALLAAFGHRLFTKDAEVGAKVADGLSEAEAERAVAESLAAGARGARKRKKAVRRLRKAEAEASAAAGVSDATDSTRESLGVRWVKLIHRAPGGALLVVVVSLVLLTVPAMDLQLSLPSDKTSSVDTTQRKSAEIVEEGFGAGRNSPLLVIVDTENVDPDSPALAHLTGGSGGESEIGPSEAAFVMVKDRLSNNVGVKHSQLIGASEDGKTAQLLVTPDNGPTDEETVQLIEQLRAQQAEIENETGAHMGMTGLTPIQQDVTDRLSDAMPIYLGLVVGLALVLLLMVFRSLMVPVMAAAGFLLSIGAAFGVTVMFWQEGLWGLISSPGPLISFMPIFLIGVTFGLAMDYQVFIVSRMRERFTLHSHEAAKTSKYNAVEDSVIGGFGLGARVVGAAALIMICVFASFIAQPLPFIQIFGFALGAAVLFDAFFIRMTLIPALMFLCGRATWYMPKWLDKVLPSVDVEGAKLEEAYASGEIEKLEDEPRKDKRRRDKRRQGRHEK</sequence>
<dbReference type="PANTHER" id="PTHR33406">
    <property type="entry name" value="MEMBRANE PROTEIN MJ1562-RELATED"/>
    <property type="match status" value="1"/>
</dbReference>
<feature type="domain" description="SSD" evidence="8">
    <location>
        <begin position="216"/>
        <end position="365"/>
    </location>
</feature>
<dbReference type="Pfam" id="PF03176">
    <property type="entry name" value="MMPL"/>
    <property type="match status" value="2"/>
</dbReference>
<feature type="transmembrane region" description="Helical" evidence="7">
    <location>
        <begin position="339"/>
        <end position="363"/>
    </location>
</feature>
<feature type="transmembrane region" description="Helical" evidence="7">
    <location>
        <begin position="216"/>
        <end position="235"/>
    </location>
</feature>
<evidence type="ECO:0000313" key="9">
    <source>
        <dbReference type="EMBL" id="HIW90469.1"/>
    </source>
</evidence>
<feature type="transmembrane region" description="Helical" evidence="7">
    <location>
        <begin position="628"/>
        <end position="647"/>
    </location>
</feature>
<dbReference type="InterPro" id="IPR050545">
    <property type="entry name" value="Mycobact_MmpL"/>
</dbReference>
<feature type="transmembrane region" description="Helical" evidence="7">
    <location>
        <begin position="746"/>
        <end position="766"/>
    </location>
</feature>
<feature type="transmembrane region" description="Helical" evidence="7">
    <location>
        <begin position="266"/>
        <end position="285"/>
    </location>
</feature>
<keyword evidence="3 7" id="KW-0812">Transmembrane</keyword>
<feature type="transmembrane region" description="Helical" evidence="7">
    <location>
        <begin position="654"/>
        <end position="675"/>
    </location>
</feature>
<dbReference type="GO" id="GO:0005886">
    <property type="term" value="C:plasma membrane"/>
    <property type="evidence" value="ECO:0007669"/>
    <property type="project" value="UniProtKB-SubCell"/>
</dbReference>
<dbReference type="InterPro" id="IPR000731">
    <property type="entry name" value="SSD"/>
</dbReference>
<comment type="subcellular location">
    <subcellularLocation>
        <location evidence="1">Cell membrane</location>
        <topology evidence="1">Multi-pass membrane protein</topology>
    </subcellularLocation>
</comment>
<dbReference type="PRINTS" id="PR00702">
    <property type="entry name" value="ACRIFLAVINRP"/>
</dbReference>
<name>A0A9D1RM60_9CORY</name>
<keyword evidence="4 7" id="KW-1133">Transmembrane helix</keyword>
<dbReference type="Proteomes" id="UP000824190">
    <property type="component" value="Unassembled WGS sequence"/>
</dbReference>
<feature type="transmembrane region" description="Helical" evidence="7">
    <location>
        <begin position="452"/>
        <end position="470"/>
    </location>
</feature>
<dbReference type="InterPro" id="IPR001036">
    <property type="entry name" value="Acrflvin-R"/>
</dbReference>
<reference evidence="9" key="2">
    <citation type="submission" date="2021-04" db="EMBL/GenBank/DDBJ databases">
        <authorList>
            <person name="Gilroy R."/>
        </authorList>
    </citation>
    <scope>NUCLEOTIDE SEQUENCE</scope>
    <source>
        <strain evidence="9">CHK32-1732</strain>
    </source>
</reference>
<feature type="transmembrane region" description="Helical" evidence="7">
    <location>
        <begin position="306"/>
        <end position="327"/>
    </location>
</feature>
<dbReference type="AlphaFoldDB" id="A0A9D1RM60"/>
<protein>
    <submittedName>
        <fullName evidence="9">MMPL family transporter</fullName>
    </submittedName>
</protein>
<dbReference type="Gene3D" id="1.20.1640.10">
    <property type="entry name" value="Multidrug efflux transporter AcrB transmembrane domain"/>
    <property type="match status" value="2"/>
</dbReference>
<evidence type="ECO:0000259" key="8">
    <source>
        <dbReference type="PROSITE" id="PS50156"/>
    </source>
</evidence>